<name>A0A1R3JG33_9ROSI</name>
<dbReference type="STRING" id="93759.A0A1R3JG33"/>
<protein>
    <submittedName>
        <fullName evidence="1">ATP-dependent DNA helicase PIF1</fullName>
    </submittedName>
</protein>
<dbReference type="PANTHER" id="PTHR45786">
    <property type="entry name" value="DNA BINDING PROTEIN-LIKE"/>
    <property type="match status" value="1"/>
</dbReference>
<gene>
    <name evidence="1" type="ORF">COLO4_16671</name>
</gene>
<evidence type="ECO:0000313" key="2">
    <source>
        <dbReference type="Proteomes" id="UP000187203"/>
    </source>
</evidence>
<sequence length="334" mass="38468">MRPSVVSSKSANINSINRLRRLNRIRNKRISKQFPIPRNFDHARATLGIAIGEANLQNNLRRSRAFNYAGRSCSIIDGPNDEDPAHHITSWVCNEDHIRIAIGEANLQNNLRRSRAFNYAGRSCSIIDGPNDEDPAHHITSWVCNEDHIRKCSQPENLGPPKYQCKHCKAWMWYEERTNITRPTTNPVFSLCCKEGTIKLPAVRPMPQFLKQLHYDETSDMIHFKEKIRLYNSMFQFTSMGAKVDTSINDSRGPYVFQTLGFNYHLIGSVLPVEGKQPTYAQLYIVDTANEQQNQTLDYISLKENNDYLELMSLAMSMMRCPEEILEEILWDKG</sequence>
<dbReference type="GO" id="GO:0004386">
    <property type="term" value="F:helicase activity"/>
    <property type="evidence" value="ECO:0007669"/>
    <property type="project" value="UniProtKB-KW"/>
</dbReference>
<proteinExistence type="predicted"/>
<evidence type="ECO:0000313" key="1">
    <source>
        <dbReference type="EMBL" id="OMO93789.1"/>
    </source>
</evidence>
<comment type="caution">
    <text evidence="1">The sequence shown here is derived from an EMBL/GenBank/DDBJ whole genome shotgun (WGS) entry which is preliminary data.</text>
</comment>
<reference evidence="2" key="1">
    <citation type="submission" date="2013-09" db="EMBL/GenBank/DDBJ databases">
        <title>Corchorus olitorius genome sequencing.</title>
        <authorList>
            <person name="Alam M."/>
            <person name="Haque M.S."/>
            <person name="Islam M.S."/>
            <person name="Emdad E.M."/>
            <person name="Islam M.M."/>
            <person name="Ahmed B."/>
            <person name="Halim A."/>
            <person name="Hossen Q.M.M."/>
            <person name="Hossain M.Z."/>
            <person name="Ahmed R."/>
            <person name="Khan M.M."/>
            <person name="Islam R."/>
            <person name="Rashid M.M."/>
            <person name="Khan S.A."/>
            <person name="Rahman M.S."/>
            <person name="Alam M."/>
            <person name="Yahiya A.S."/>
            <person name="Khan M.S."/>
            <person name="Azam M.S."/>
            <person name="Haque T."/>
            <person name="Lashkar M.Z.H."/>
            <person name="Akhand A.I."/>
            <person name="Morshed G."/>
            <person name="Roy S."/>
            <person name="Uddin K.S."/>
            <person name="Rabeya T."/>
            <person name="Hossain A.S."/>
            <person name="Chowdhury A."/>
            <person name="Snigdha A.R."/>
            <person name="Mortoza M.S."/>
            <person name="Matin S.A."/>
            <person name="Hoque S.M.E."/>
            <person name="Islam M.K."/>
            <person name="Roy D.K."/>
            <person name="Haider R."/>
            <person name="Moosa M.M."/>
            <person name="Elias S.M."/>
            <person name="Hasan A.M."/>
            <person name="Jahan S."/>
            <person name="Shafiuddin M."/>
            <person name="Mahmood N."/>
            <person name="Shommy N.S."/>
        </authorList>
    </citation>
    <scope>NUCLEOTIDE SEQUENCE [LARGE SCALE GENOMIC DNA]</scope>
    <source>
        <strain evidence="2">cv. O-4</strain>
    </source>
</reference>
<keyword evidence="1" id="KW-0547">Nucleotide-binding</keyword>
<organism evidence="1 2">
    <name type="scientific">Corchorus olitorius</name>
    <dbReference type="NCBI Taxonomy" id="93759"/>
    <lineage>
        <taxon>Eukaryota</taxon>
        <taxon>Viridiplantae</taxon>
        <taxon>Streptophyta</taxon>
        <taxon>Embryophyta</taxon>
        <taxon>Tracheophyta</taxon>
        <taxon>Spermatophyta</taxon>
        <taxon>Magnoliopsida</taxon>
        <taxon>eudicotyledons</taxon>
        <taxon>Gunneridae</taxon>
        <taxon>Pentapetalae</taxon>
        <taxon>rosids</taxon>
        <taxon>malvids</taxon>
        <taxon>Malvales</taxon>
        <taxon>Malvaceae</taxon>
        <taxon>Grewioideae</taxon>
        <taxon>Apeibeae</taxon>
        <taxon>Corchorus</taxon>
    </lineage>
</organism>
<dbReference type="EMBL" id="AWUE01016226">
    <property type="protein sequence ID" value="OMO93789.1"/>
    <property type="molecule type" value="Genomic_DNA"/>
</dbReference>
<dbReference type="AlphaFoldDB" id="A0A1R3JG33"/>
<dbReference type="OrthoDB" id="1937254at2759"/>
<accession>A0A1R3JG33</accession>
<keyword evidence="2" id="KW-1185">Reference proteome</keyword>
<dbReference type="PANTHER" id="PTHR45786:SF74">
    <property type="entry name" value="ATP-DEPENDENT DNA HELICASE"/>
    <property type="match status" value="1"/>
</dbReference>
<keyword evidence="1" id="KW-0067">ATP-binding</keyword>
<keyword evidence="1" id="KW-0378">Hydrolase</keyword>
<dbReference type="Proteomes" id="UP000187203">
    <property type="component" value="Unassembled WGS sequence"/>
</dbReference>
<keyword evidence="1" id="KW-0347">Helicase</keyword>